<dbReference type="AlphaFoldDB" id="L8FRA0"/>
<accession>L8FRA0</accession>
<protein>
    <recommendedName>
        <fullName evidence="8">Pre-rRNA processing protein</fullName>
    </recommendedName>
</protein>
<evidence type="ECO:0008006" key="8">
    <source>
        <dbReference type="Google" id="ProtNLM"/>
    </source>
</evidence>
<feature type="region of interest" description="Disordered" evidence="1">
    <location>
        <begin position="1"/>
        <end position="69"/>
    </location>
</feature>
<dbReference type="PANTHER" id="PTHR35895">
    <property type="entry name" value="CHROMOSOME 16, WHOLE GENOME SHOTGUN SEQUENCE"/>
    <property type="match status" value="1"/>
</dbReference>
<name>L8FRA0_PSED2</name>
<evidence type="ECO:0000259" key="4">
    <source>
        <dbReference type="Pfam" id="PF26150"/>
    </source>
</evidence>
<dbReference type="HOGENOM" id="CLU_006918_0_0_1"/>
<dbReference type="Proteomes" id="UP000011064">
    <property type="component" value="Unassembled WGS sequence"/>
</dbReference>
<evidence type="ECO:0000256" key="1">
    <source>
        <dbReference type="SAM" id="MobiDB-lite"/>
    </source>
</evidence>
<keyword evidence="7" id="KW-1185">Reference proteome</keyword>
<dbReference type="OrthoDB" id="5596576at2759"/>
<dbReference type="InterPro" id="IPR055011">
    <property type="entry name" value="Tag1_C"/>
</dbReference>
<evidence type="ECO:0000256" key="2">
    <source>
        <dbReference type="SAM" id="Phobius"/>
    </source>
</evidence>
<keyword evidence="2" id="KW-0812">Transmembrane</keyword>
<feature type="compositionally biased region" description="Basic and acidic residues" evidence="1">
    <location>
        <begin position="17"/>
        <end position="29"/>
    </location>
</feature>
<evidence type="ECO:0000313" key="7">
    <source>
        <dbReference type="Proteomes" id="UP000011064"/>
    </source>
</evidence>
<dbReference type="InterPro" id="IPR059065">
    <property type="entry name" value="Ig_Tag1-like_4th"/>
</dbReference>
<dbReference type="GO" id="GO:0000329">
    <property type="term" value="C:fungal-type vacuole membrane"/>
    <property type="evidence" value="ECO:0007669"/>
    <property type="project" value="InterPro"/>
</dbReference>
<dbReference type="InParanoid" id="L8FRA0"/>
<dbReference type="EMBL" id="GL573303">
    <property type="protein sequence ID" value="ELR03064.1"/>
    <property type="molecule type" value="Genomic_DNA"/>
</dbReference>
<keyword evidence="2" id="KW-0472">Membrane</keyword>
<sequence length="875" mass="95185">MPADDSSRPLLGDSEEVANRASEERRGEDGENAPLLSHRYGTPRYDGEEGLAPLSPASTSLRQIQSSDSSASATKGKSWATITAITGLSVSILLIISVLFFAPAAVEEYSKQSMVIDPTGLSIDSFTSTGVRARVQADFQLDAAKCKNPAIRTLGRLATYIAHTVESEETEVKVYLPEYDNLLIGTATVPKAHASIRNGEVTHLDFLTDVKPAETADLQRIVNDWLSGRMTQLTVRGMIDVPLKSGFFRLGNKTISPTIILEGHNIPNIPSYNITHINIEETNLMQALSRKAIIKRGMRADATLVVDNHYPISLSIPPLQFDILVQNCDMVDPYIMLAEASTDRVDVQPESYIEVQAGGIIQELPSSLTKPCPSTALSPLDVLVGEYMHGKDATIYVKGSKNPSPETPTWISDLIAAITVPVPFPGRNFDGLVKNFTFADVHFGLPDPFADPRSPESNPQISGTIVVMANLPKEVNFAINVTNVRPTADIFYKDKKLGVMDLKEWQKAQSERIDATDDEDALLKIQSKIKDAPINITDQRVFQDVAQKILFEEGVTLEVRALVDVEAETVLGSLVVRELPGEGSVPVKAPGNGGLKVVLGGINPQVFDLKILDTGKTSLTLEGKVNFTNPTNYTATIPSFNIHILSNDSVIGLATVSNAEVALGNNTNLAVRVLWDPATFGDAKSSTNARNLISQYISGWNTTITFQTYDGSIPLQPALGESLSKFPIEMEIPRLSSPHNGSGDDDDDEDTPDHLRFIEGATFHIFSSSASFAVFSPLKETHVFIETINATAFYNHTEPVGTIVYDLPLEIPPGLSETDRLPVDWDPESIGYDRIRGALGGGLRLSAKAEVGVRLGKWKEKLWFEGEGIGAKVRL</sequence>
<feature type="compositionally biased region" description="Polar residues" evidence="1">
    <location>
        <begin position="56"/>
        <end position="69"/>
    </location>
</feature>
<dbReference type="InterPro" id="IPR059066">
    <property type="entry name" value="Ig_Tag1-like_5th"/>
</dbReference>
<dbReference type="Pfam" id="PF26174">
    <property type="entry name" value="LEA-2_1"/>
    <property type="match status" value="1"/>
</dbReference>
<feature type="domain" description="Tag1-like fourth Ig-like" evidence="4">
    <location>
        <begin position="603"/>
        <end position="718"/>
    </location>
</feature>
<dbReference type="Pfam" id="PF26153">
    <property type="entry name" value="LEA-2L_5"/>
    <property type="match status" value="1"/>
</dbReference>
<organism evidence="6 7">
    <name type="scientific">Pseudogymnoascus destructans (strain ATCC MYA-4855 / 20631-21)</name>
    <name type="common">Bat white-nose syndrome fungus</name>
    <name type="synonym">Geomyces destructans</name>
    <dbReference type="NCBI Taxonomy" id="658429"/>
    <lineage>
        <taxon>Eukaryota</taxon>
        <taxon>Fungi</taxon>
        <taxon>Dikarya</taxon>
        <taxon>Ascomycota</taxon>
        <taxon>Pezizomycotina</taxon>
        <taxon>Leotiomycetes</taxon>
        <taxon>Thelebolales</taxon>
        <taxon>Thelebolaceae</taxon>
        <taxon>Pseudogymnoascus</taxon>
    </lineage>
</organism>
<feature type="transmembrane region" description="Helical" evidence="2">
    <location>
        <begin position="79"/>
        <end position="102"/>
    </location>
</feature>
<feature type="region of interest" description="Disordered" evidence="1">
    <location>
        <begin position="734"/>
        <end position="753"/>
    </location>
</feature>
<evidence type="ECO:0000313" key="6">
    <source>
        <dbReference type="EMBL" id="ELR03064.1"/>
    </source>
</evidence>
<reference evidence="7" key="1">
    <citation type="submission" date="2010-09" db="EMBL/GenBank/DDBJ databases">
        <title>The genome sequence of Geomyces destructans 20631-21.</title>
        <authorList>
            <consortium name="The Broad Institute Genome Sequencing Platform"/>
            <person name="Cuomo C.A."/>
            <person name="Blehert D.S."/>
            <person name="Lorch J.M."/>
            <person name="Young S.K."/>
            <person name="Zeng Q."/>
            <person name="Gargeya S."/>
            <person name="Fitzgerald M."/>
            <person name="Haas B."/>
            <person name="Abouelleil A."/>
            <person name="Alvarado L."/>
            <person name="Arachchi H.M."/>
            <person name="Berlin A."/>
            <person name="Brown A."/>
            <person name="Chapman S.B."/>
            <person name="Chen Z."/>
            <person name="Dunbar C."/>
            <person name="Freedman E."/>
            <person name="Gearin G."/>
            <person name="Gellesch M."/>
            <person name="Goldberg J."/>
            <person name="Griggs A."/>
            <person name="Gujja S."/>
            <person name="Heiman D."/>
            <person name="Howarth C."/>
            <person name="Larson L."/>
            <person name="Lui A."/>
            <person name="MacDonald P.J.P."/>
            <person name="Montmayeur A."/>
            <person name="Murphy C."/>
            <person name="Neiman D."/>
            <person name="Pearson M."/>
            <person name="Priest M."/>
            <person name="Roberts A."/>
            <person name="Saif S."/>
            <person name="Shea T."/>
            <person name="Shenoy N."/>
            <person name="Sisk P."/>
            <person name="Stolte C."/>
            <person name="Sykes S."/>
            <person name="Wortman J."/>
            <person name="Nusbaum C."/>
            <person name="Birren B."/>
        </authorList>
    </citation>
    <scope>NUCLEOTIDE SEQUENCE [LARGE SCALE GENOMIC DNA]</scope>
    <source>
        <strain evidence="7">ATCC MYA-4855 / 20631-21</strain>
    </source>
</reference>
<proteinExistence type="predicted"/>
<dbReference type="InterPro" id="IPR046368">
    <property type="entry name" value="Tag1"/>
</dbReference>
<dbReference type="Pfam" id="PF22786">
    <property type="entry name" value="Tag1_C"/>
    <property type="match status" value="1"/>
</dbReference>
<keyword evidence="2" id="KW-1133">Transmembrane helix</keyword>
<evidence type="ECO:0000259" key="5">
    <source>
        <dbReference type="Pfam" id="PF26153"/>
    </source>
</evidence>
<feature type="domain" description="Tag1 C-terminal" evidence="3">
    <location>
        <begin position="476"/>
        <end position="588"/>
    </location>
</feature>
<feature type="domain" description="Tag1-like fifth Ig-like" evidence="5">
    <location>
        <begin position="753"/>
        <end position="863"/>
    </location>
</feature>
<dbReference type="Pfam" id="PF26150">
    <property type="entry name" value="LEA-2_4"/>
    <property type="match status" value="1"/>
</dbReference>
<dbReference type="VEuPathDB" id="FungiDB:GMDG_05908"/>
<gene>
    <name evidence="6" type="ORF">GMDG_05908</name>
</gene>
<evidence type="ECO:0000259" key="3">
    <source>
        <dbReference type="Pfam" id="PF22786"/>
    </source>
</evidence>
<dbReference type="PANTHER" id="PTHR35895:SF3">
    <property type="entry name" value="PRE-RRNA PROCESSING PROTEIN"/>
    <property type="match status" value="1"/>
</dbReference>